<sequence length="1090" mass="128133">MNIKMNINVEGEDKKKQQIIPCIGSALGISLFGGRVITVSIPQLTKADESIKSVIEIRNVVNQEENKVEEGLDIYQQIYQLEESLNKDQLIEYCLKKSQNNEIQEEQQNESQQSKTIWKILAHILIGKQKGRSIRKELLQLLGMDVSKLQTIGEKKEKIQLRKKKRQQRREEEQKKKEEEQRKKIEEEKRIKEEEERKKKELDNLRQKAFQLQSDDDDASSFFDREEQLNKEQKTDKLLNEQINKEEQKDENKEKEESSSKEKQSKSKQVIKEHWQKAAIQYKKDQNKKQLNKEIENLLITGDIKGASILCLSSGLDILALQLADLVWNNDQDDKLNRKNRKKGQQKKEEEEQDELTFRDKIRIAVRKKAKQEWRFMELLEKIELQNDVGKDKRTDIEGEEEGNQLKPLIYEESLKNERLWIEKEEGKQNKKKNKGKKQKEEEEEEDDDDLESDSDEQEEKDNKLIIEQDIDIQNPLDDLEQEEQEEESKFSSFGWRKELSVILTYCCDDDLIDEITFMIESEEEKKKQELNEQNNKKSDINDDEIIDEYNDTYLLLLHLLAGNIQQAFKLWNGFDKQTTQSSSSEQNIQKQQLKRLERQLILLNVYPYEIYEREKIKIIEPLIWQVGQYSNQLLEQGNIIESKKFIESVLNILNGVQILEQDQEVNLTKVLISLLVKLRNRIHQSFFTERKEIDSIAQQELKITLSREEQILIQGRKKQNEIEEKKKRQNRERIEQQRKKELIEEEQRKKIEKEKKIKIERDQFEQEEQIKRQNVKKIEHIEQQQEYKSSITPPAPLSLSQQAPQLRAKDTNPYPNQQDILPPPLNLSTNQQQGRIQQQQQQQQQQPQYHGPKKSNIGGGRDALIQIEPQSQHTKSIAMMNAAPPKNTQQSQQSDNSNINHGQTEFVDRKEDKRIEQQGQKDANERQVGSGTTEKLNQQADQQQQKQLLLGQVSTVKFINTLTKMQKFSEEMELEDESMRPVAVGLSQLIQTITPQQFTETNHLGQLKDIRDRILELIKRMASGQGDKALSSEHKDLLKKVVELSLQGSFDEATHVQRQIVAEHWEQASGYVTHLKKLITELQKRVLPH</sequence>
<feature type="region of interest" description="Disordered" evidence="5">
    <location>
        <begin position="885"/>
        <end position="941"/>
    </location>
</feature>
<feature type="region of interest" description="Disordered" evidence="5">
    <location>
        <begin position="427"/>
        <end position="474"/>
    </location>
</feature>
<evidence type="ECO:0000256" key="2">
    <source>
        <dbReference type="ARBA" id="ARBA00022574"/>
    </source>
</evidence>
<gene>
    <name evidence="6" type="ORF">EZS28_027307</name>
</gene>
<dbReference type="GO" id="GO:0007029">
    <property type="term" value="P:endoplasmic reticulum organization"/>
    <property type="evidence" value="ECO:0007669"/>
    <property type="project" value="TreeGrafter"/>
</dbReference>
<dbReference type="AlphaFoldDB" id="A0A5J4V2J2"/>
<proteinExistence type="predicted"/>
<evidence type="ECO:0000313" key="7">
    <source>
        <dbReference type="Proteomes" id="UP000324800"/>
    </source>
</evidence>
<feature type="compositionally biased region" description="Basic and acidic residues" evidence="5">
    <location>
        <begin position="907"/>
        <end position="917"/>
    </location>
</feature>
<dbReference type="GO" id="GO:0030127">
    <property type="term" value="C:COPII vesicle coat"/>
    <property type="evidence" value="ECO:0007669"/>
    <property type="project" value="TreeGrafter"/>
</dbReference>
<feature type="region of interest" description="Disordered" evidence="5">
    <location>
        <begin position="785"/>
        <end position="861"/>
    </location>
</feature>
<dbReference type="PANTHER" id="PTHR13923">
    <property type="entry name" value="SEC31-RELATED PROTEIN"/>
    <property type="match status" value="1"/>
</dbReference>
<feature type="compositionally biased region" description="Polar residues" evidence="5">
    <location>
        <begin position="918"/>
        <end position="936"/>
    </location>
</feature>
<feature type="compositionally biased region" description="Basic and acidic residues" evidence="5">
    <location>
        <begin position="169"/>
        <end position="200"/>
    </location>
</feature>
<reference evidence="6 7" key="1">
    <citation type="submission" date="2019-03" db="EMBL/GenBank/DDBJ databases">
        <title>Single cell metagenomics reveals metabolic interactions within the superorganism composed of flagellate Streblomastix strix and complex community of Bacteroidetes bacteria on its surface.</title>
        <authorList>
            <person name="Treitli S.C."/>
            <person name="Kolisko M."/>
            <person name="Husnik F."/>
            <person name="Keeling P."/>
            <person name="Hampl V."/>
        </authorList>
    </citation>
    <scope>NUCLEOTIDE SEQUENCE [LARGE SCALE GENOMIC DNA]</scope>
    <source>
        <strain evidence="6">ST1C</strain>
    </source>
</reference>
<keyword evidence="4" id="KW-0175">Coiled coil</keyword>
<feature type="region of interest" description="Disordered" evidence="5">
    <location>
        <begin position="229"/>
        <end position="272"/>
    </location>
</feature>
<dbReference type="GO" id="GO:0090110">
    <property type="term" value="P:COPII-coated vesicle cargo loading"/>
    <property type="evidence" value="ECO:0007669"/>
    <property type="project" value="TreeGrafter"/>
</dbReference>
<organism evidence="6 7">
    <name type="scientific">Streblomastix strix</name>
    <dbReference type="NCBI Taxonomy" id="222440"/>
    <lineage>
        <taxon>Eukaryota</taxon>
        <taxon>Metamonada</taxon>
        <taxon>Preaxostyla</taxon>
        <taxon>Oxymonadida</taxon>
        <taxon>Streblomastigidae</taxon>
        <taxon>Streblomastix</taxon>
    </lineage>
</organism>
<feature type="compositionally biased region" description="Polar residues" evidence="5">
    <location>
        <begin position="787"/>
        <end position="805"/>
    </location>
</feature>
<keyword evidence="2" id="KW-0853">WD repeat</keyword>
<evidence type="ECO:0000256" key="5">
    <source>
        <dbReference type="SAM" id="MobiDB-lite"/>
    </source>
</evidence>
<feature type="compositionally biased region" description="Low complexity" evidence="5">
    <location>
        <begin position="832"/>
        <end position="849"/>
    </location>
</feature>
<feature type="region of interest" description="Disordered" evidence="5">
    <location>
        <begin position="334"/>
        <end position="355"/>
    </location>
</feature>
<comment type="caution">
    <text evidence="6">The sequence shown here is derived from an EMBL/GenBank/DDBJ whole genome shotgun (WGS) entry which is preliminary data.</text>
</comment>
<dbReference type="InterPro" id="IPR040251">
    <property type="entry name" value="SEC31-like"/>
</dbReference>
<dbReference type="GO" id="GO:0070971">
    <property type="term" value="C:endoplasmic reticulum exit site"/>
    <property type="evidence" value="ECO:0007669"/>
    <property type="project" value="TreeGrafter"/>
</dbReference>
<feature type="compositionally biased region" description="Acidic residues" evidence="5">
    <location>
        <begin position="442"/>
        <end position="460"/>
    </location>
</feature>
<evidence type="ECO:0000256" key="1">
    <source>
        <dbReference type="ARBA" id="ARBA00022448"/>
    </source>
</evidence>
<feature type="compositionally biased region" description="Low complexity" evidence="5">
    <location>
        <begin position="888"/>
        <end position="901"/>
    </location>
</feature>
<feature type="compositionally biased region" description="Basic and acidic residues" evidence="5">
    <location>
        <begin position="346"/>
        <end position="355"/>
    </location>
</feature>
<evidence type="ECO:0000256" key="3">
    <source>
        <dbReference type="ARBA" id="ARBA00022737"/>
    </source>
</evidence>
<dbReference type="GO" id="GO:0005198">
    <property type="term" value="F:structural molecule activity"/>
    <property type="evidence" value="ECO:0007669"/>
    <property type="project" value="TreeGrafter"/>
</dbReference>
<dbReference type="EMBL" id="SNRW01010004">
    <property type="protein sequence ID" value="KAA6377166.1"/>
    <property type="molecule type" value="Genomic_DNA"/>
</dbReference>
<keyword evidence="3" id="KW-0677">Repeat</keyword>
<evidence type="ECO:0000313" key="6">
    <source>
        <dbReference type="EMBL" id="KAA6377166.1"/>
    </source>
</evidence>
<name>A0A5J4V2J2_9EUKA</name>
<keyword evidence="1" id="KW-0813">Transport</keyword>
<feature type="region of interest" description="Disordered" evidence="5">
    <location>
        <begin position="160"/>
        <end position="200"/>
    </location>
</feature>
<accession>A0A5J4V2J2</accession>
<protein>
    <submittedName>
        <fullName evidence="6">Uncharacterized protein</fullName>
    </submittedName>
</protein>
<dbReference type="Proteomes" id="UP000324800">
    <property type="component" value="Unassembled WGS sequence"/>
</dbReference>
<dbReference type="PANTHER" id="PTHR13923:SF11">
    <property type="entry name" value="SECRETORY 31, ISOFORM D"/>
    <property type="match status" value="1"/>
</dbReference>
<feature type="coiled-coil region" evidence="4">
    <location>
        <begin position="718"/>
        <end position="764"/>
    </location>
</feature>
<evidence type="ECO:0000256" key="4">
    <source>
        <dbReference type="SAM" id="Coils"/>
    </source>
</evidence>